<protein>
    <recommendedName>
        <fullName evidence="7">PAS domain-containing protein</fullName>
    </recommendedName>
</protein>
<dbReference type="PANTHER" id="PTHR47429">
    <property type="entry name" value="PROTEIN TWIN LOV 1"/>
    <property type="match status" value="1"/>
</dbReference>
<dbReference type="NCBIfam" id="TIGR00229">
    <property type="entry name" value="sensory_box"/>
    <property type="match status" value="2"/>
</dbReference>
<dbReference type="InterPro" id="IPR035965">
    <property type="entry name" value="PAS-like_dom_sf"/>
</dbReference>
<sequence length="319" mass="35090">MACDWGFLLLQVCFAISSARDPDMPIIFASPSFYELTGYTPEEVLGSNCRFLHGPDTSRQKVMEIRSAIQEERAAQVCIKNYKKSGESFWNHFYLEPIFEDAGVVEYYIGTSSKIRFNARIQVCRGYAAATFLCAECLPVARADDVPLVLTDEPSCADVRIALTQNAPMVGSSTICLTLLMCSIVSRSAGEGLVHHVSGPVAAPCVPTSLLQPLMKLAQSFVLANPDEPDCPIVYASQRFLDLTGYPRDQVVGRNCRFLQGPGTNPEDVQRLRDGIAAGGPVTVKLLNYKYDGTPFWNHLHVTSVRNACGKVGTIFFHH</sequence>
<dbReference type="RefSeq" id="XP_005644455.1">
    <property type="nucleotide sequence ID" value="XM_005644398.1"/>
</dbReference>
<organism evidence="8 9">
    <name type="scientific">Coccomyxa subellipsoidea (strain C-169)</name>
    <name type="common">Green microalga</name>
    <dbReference type="NCBI Taxonomy" id="574566"/>
    <lineage>
        <taxon>Eukaryota</taxon>
        <taxon>Viridiplantae</taxon>
        <taxon>Chlorophyta</taxon>
        <taxon>core chlorophytes</taxon>
        <taxon>Trebouxiophyceae</taxon>
        <taxon>Trebouxiophyceae incertae sedis</taxon>
        <taxon>Coccomyxaceae</taxon>
        <taxon>Coccomyxa</taxon>
        <taxon>Coccomyxa subellipsoidea</taxon>
    </lineage>
</organism>
<gene>
    <name evidence="8" type="ORF">COCSUDRAFT_19032</name>
</gene>
<dbReference type="EMBL" id="AGSI01000017">
    <property type="protein sequence ID" value="EIE19911.1"/>
    <property type="molecule type" value="Genomic_DNA"/>
</dbReference>
<dbReference type="KEGG" id="csl:COCSUDRAFT_19032"/>
<dbReference type="Gene3D" id="3.30.450.20">
    <property type="entry name" value="PAS domain"/>
    <property type="match status" value="2"/>
</dbReference>
<dbReference type="eggNOG" id="ENOG502QPPH">
    <property type="taxonomic scope" value="Eukaryota"/>
</dbReference>
<evidence type="ECO:0000256" key="4">
    <source>
        <dbReference type="ARBA" id="ARBA00022643"/>
    </source>
</evidence>
<dbReference type="Pfam" id="PF13426">
    <property type="entry name" value="PAS_9"/>
    <property type="match status" value="2"/>
</dbReference>
<dbReference type="PANTHER" id="PTHR47429:SF2">
    <property type="entry name" value="PROTEIN TWIN LOV 1"/>
    <property type="match status" value="1"/>
</dbReference>
<accession>I0YNE2</accession>
<feature type="chain" id="PRO_5003636497" description="PAS domain-containing protein" evidence="6">
    <location>
        <begin position="20"/>
        <end position="319"/>
    </location>
</feature>
<feature type="signal peptide" evidence="6">
    <location>
        <begin position="1"/>
        <end position="19"/>
    </location>
</feature>
<reference evidence="8 9" key="1">
    <citation type="journal article" date="2012" name="Genome Biol.">
        <title>The genome of the polar eukaryotic microalga coccomyxa subellipsoidea reveals traits of cold adaptation.</title>
        <authorList>
            <person name="Blanc G."/>
            <person name="Agarkova I."/>
            <person name="Grimwood J."/>
            <person name="Kuo A."/>
            <person name="Brueggeman A."/>
            <person name="Dunigan D."/>
            <person name="Gurnon J."/>
            <person name="Ladunga I."/>
            <person name="Lindquist E."/>
            <person name="Lucas S."/>
            <person name="Pangilinan J."/>
            <person name="Proschold T."/>
            <person name="Salamov A."/>
            <person name="Schmutz J."/>
            <person name="Weeks D."/>
            <person name="Yamada T."/>
            <person name="Claverie J.M."/>
            <person name="Grigoriev I."/>
            <person name="Van Etten J."/>
            <person name="Lomsadze A."/>
            <person name="Borodovsky M."/>
        </authorList>
    </citation>
    <scope>NUCLEOTIDE SEQUENCE [LARGE SCALE GENOMIC DNA]</scope>
    <source>
        <strain evidence="8 9">C-169</strain>
    </source>
</reference>
<feature type="domain" description="PAS" evidence="7">
    <location>
        <begin position="233"/>
        <end position="274"/>
    </location>
</feature>
<comment type="caution">
    <text evidence="8">The sequence shown here is derived from an EMBL/GenBank/DDBJ whole genome shotgun (WGS) entry which is preliminary data.</text>
</comment>
<keyword evidence="9" id="KW-1185">Reference proteome</keyword>
<keyword evidence="1" id="KW-0675">Receptor</keyword>
<keyword evidence="5" id="KW-0157">Chromophore</keyword>
<evidence type="ECO:0000256" key="6">
    <source>
        <dbReference type="SAM" id="SignalP"/>
    </source>
</evidence>
<evidence type="ECO:0000259" key="7">
    <source>
        <dbReference type="PROSITE" id="PS50112"/>
    </source>
</evidence>
<dbReference type="OrthoDB" id="537316at2759"/>
<evidence type="ECO:0000313" key="9">
    <source>
        <dbReference type="Proteomes" id="UP000007264"/>
    </source>
</evidence>
<dbReference type="SMART" id="SM00091">
    <property type="entry name" value="PAS"/>
    <property type="match status" value="2"/>
</dbReference>
<proteinExistence type="predicted"/>
<keyword evidence="3" id="KW-0285">Flavoprotein</keyword>
<dbReference type="InterPro" id="IPR000014">
    <property type="entry name" value="PAS"/>
</dbReference>
<dbReference type="GeneID" id="17037885"/>
<dbReference type="PROSITE" id="PS50112">
    <property type="entry name" value="PAS"/>
    <property type="match status" value="2"/>
</dbReference>
<evidence type="ECO:0000256" key="3">
    <source>
        <dbReference type="ARBA" id="ARBA00022630"/>
    </source>
</evidence>
<feature type="domain" description="PAS" evidence="7">
    <location>
        <begin position="21"/>
        <end position="72"/>
    </location>
</feature>
<keyword evidence="6" id="KW-0732">Signal</keyword>
<dbReference type="AlphaFoldDB" id="I0YNE2"/>
<dbReference type="GO" id="GO:0005634">
    <property type="term" value="C:nucleus"/>
    <property type="evidence" value="ECO:0007669"/>
    <property type="project" value="TreeGrafter"/>
</dbReference>
<keyword evidence="1" id="KW-0600">Photoreceptor protein</keyword>
<evidence type="ECO:0000256" key="1">
    <source>
        <dbReference type="ARBA" id="ARBA00022543"/>
    </source>
</evidence>
<dbReference type="GO" id="GO:0009881">
    <property type="term" value="F:photoreceptor activity"/>
    <property type="evidence" value="ECO:0007669"/>
    <property type="project" value="UniProtKB-KW"/>
</dbReference>
<dbReference type="Proteomes" id="UP000007264">
    <property type="component" value="Unassembled WGS sequence"/>
</dbReference>
<keyword evidence="2" id="KW-0716">Sensory transduction</keyword>
<name>I0YNE2_COCSC</name>
<evidence type="ECO:0000256" key="2">
    <source>
        <dbReference type="ARBA" id="ARBA00022606"/>
    </source>
</evidence>
<evidence type="ECO:0000313" key="8">
    <source>
        <dbReference type="EMBL" id="EIE19911.1"/>
    </source>
</evidence>
<evidence type="ECO:0000256" key="5">
    <source>
        <dbReference type="ARBA" id="ARBA00022991"/>
    </source>
</evidence>
<dbReference type="CDD" id="cd00130">
    <property type="entry name" value="PAS"/>
    <property type="match status" value="2"/>
</dbReference>
<dbReference type="SUPFAM" id="SSF55785">
    <property type="entry name" value="PYP-like sensor domain (PAS domain)"/>
    <property type="match status" value="2"/>
</dbReference>
<keyword evidence="4" id="KW-0288">FMN</keyword>